<evidence type="ECO:0008006" key="4">
    <source>
        <dbReference type="Google" id="ProtNLM"/>
    </source>
</evidence>
<feature type="transmembrane region" description="Helical" evidence="1">
    <location>
        <begin position="43"/>
        <end position="64"/>
    </location>
</feature>
<gene>
    <name evidence="2" type="ORF">B4077_2548</name>
</gene>
<dbReference type="AlphaFoldDB" id="A0A0G8ESH6"/>
<dbReference type="PATRIC" id="fig|1396.428.peg.6091"/>
<keyword evidence="1" id="KW-0472">Membrane</keyword>
<proteinExistence type="predicted"/>
<evidence type="ECO:0000256" key="1">
    <source>
        <dbReference type="SAM" id="Phobius"/>
    </source>
</evidence>
<evidence type="ECO:0000313" key="2">
    <source>
        <dbReference type="EMBL" id="KLA26452.1"/>
    </source>
</evidence>
<keyword evidence="1" id="KW-1133">Transmembrane helix</keyword>
<dbReference type="Proteomes" id="UP000035214">
    <property type="component" value="Unassembled WGS sequence"/>
</dbReference>
<accession>A0A0G8ESH6</accession>
<name>A0A0G8ESH6_BACCE</name>
<evidence type="ECO:0000313" key="3">
    <source>
        <dbReference type="Proteomes" id="UP000035214"/>
    </source>
</evidence>
<protein>
    <recommendedName>
        <fullName evidence="4">Group-specific protein</fullName>
    </recommendedName>
</protein>
<comment type="caution">
    <text evidence="2">The sequence shown here is derived from an EMBL/GenBank/DDBJ whole genome shotgun (WGS) entry which is preliminary data.</text>
</comment>
<reference evidence="2 3" key="1">
    <citation type="submission" date="2015-04" db="EMBL/GenBank/DDBJ databases">
        <title>Draft Genome Sequences of Eight Spore-Forming Food Isolates of Bacillus cereus Genome sequencing.</title>
        <authorList>
            <person name="Krawcyk A.O."/>
            <person name="de Jong A."/>
            <person name="Eijlander R.T."/>
            <person name="Berendsen E.M."/>
            <person name="Holsappel S."/>
            <person name="Wells-Bennik M."/>
            <person name="Kuipers O.P."/>
        </authorList>
    </citation>
    <scope>NUCLEOTIDE SEQUENCE [LARGE SCALE GENOMIC DNA]</scope>
    <source>
        <strain evidence="2 3">B4077</strain>
    </source>
</reference>
<dbReference type="EMBL" id="LCYI01000042">
    <property type="protein sequence ID" value="KLA26452.1"/>
    <property type="molecule type" value="Genomic_DNA"/>
</dbReference>
<sequence length="70" mass="8564">MESMAVRLVDDLQQLSLLLMFLCTFIFYRYLKKVRQERKLTGFEWTMYFVTQFATVIWTITYFIKFLAES</sequence>
<keyword evidence="1" id="KW-0812">Transmembrane</keyword>
<organism evidence="2 3">
    <name type="scientific">Bacillus cereus</name>
    <dbReference type="NCBI Taxonomy" id="1396"/>
    <lineage>
        <taxon>Bacteria</taxon>
        <taxon>Bacillati</taxon>
        <taxon>Bacillota</taxon>
        <taxon>Bacilli</taxon>
        <taxon>Bacillales</taxon>
        <taxon>Bacillaceae</taxon>
        <taxon>Bacillus</taxon>
        <taxon>Bacillus cereus group</taxon>
    </lineage>
</organism>
<feature type="transmembrane region" description="Helical" evidence="1">
    <location>
        <begin position="12"/>
        <end position="31"/>
    </location>
</feature>